<accession>A0AA43B9Z3</accession>
<keyword evidence="3" id="KW-0238">DNA-binding</keyword>
<dbReference type="GO" id="GO:0015074">
    <property type="term" value="P:DNA integration"/>
    <property type="evidence" value="ECO:0007669"/>
    <property type="project" value="UniProtKB-KW"/>
</dbReference>
<dbReference type="Pfam" id="PF00589">
    <property type="entry name" value="Phage_integrase"/>
    <property type="match status" value="1"/>
</dbReference>
<evidence type="ECO:0000313" key="7">
    <source>
        <dbReference type="Proteomes" id="UP001162318"/>
    </source>
</evidence>
<evidence type="ECO:0000256" key="3">
    <source>
        <dbReference type="ARBA" id="ARBA00023125"/>
    </source>
</evidence>
<dbReference type="InterPro" id="IPR010998">
    <property type="entry name" value="Integrase_recombinase_N"/>
</dbReference>
<evidence type="ECO:0000259" key="5">
    <source>
        <dbReference type="PROSITE" id="PS51898"/>
    </source>
</evidence>
<dbReference type="Gene3D" id="1.10.443.10">
    <property type="entry name" value="Intergrase catalytic core"/>
    <property type="match status" value="1"/>
</dbReference>
<reference evidence="6" key="1">
    <citation type="submission" date="2022-09" db="EMBL/GenBank/DDBJ databases">
        <title>Intensive care unit water sources are persistently colonized with multi-drug resistant bacteria and are the site of extensive horizontal gene transfer of antibiotic resistance genes.</title>
        <authorList>
            <person name="Diorio-Toth L."/>
        </authorList>
    </citation>
    <scope>NUCLEOTIDE SEQUENCE</scope>
    <source>
        <strain evidence="6">GD03659</strain>
    </source>
</reference>
<dbReference type="SUPFAM" id="SSF56349">
    <property type="entry name" value="DNA breaking-rejoining enzymes"/>
    <property type="match status" value="1"/>
</dbReference>
<dbReference type="Proteomes" id="UP001162318">
    <property type="component" value="Unassembled WGS sequence"/>
</dbReference>
<evidence type="ECO:0000256" key="2">
    <source>
        <dbReference type="ARBA" id="ARBA00022908"/>
    </source>
</evidence>
<dbReference type="PANTHER" id="PTHR30349">
    <property type="entry name" value="PHAGE INTEGRASE-RELATED"/>
    <property type="match status" value="1"/>
</dbReference>
<dbReference type="InterPro" id="IPR050090">
    <property type="entry name" value="Tyrosine_recombinase_XerCD"/>
</dbReference>
<comment type="caution">
    <text evidence="6">The sequence shown here is derived from an EMBL/GenBank/DDBJ whole genome shotgun (WGS) entry which is preliminary data.</text>
</comment>
<protein>
    <submittedName>
        <fullName evidence="6">Site-specific integrase</fullName>
    </submittedName>
</protein>
<dbReference type="PANTHER" id="PTHR30349:SF41">
    <property type="entry name" value="INTEGRASE_RECOMBINASE PROTEIN MJ0367-RELATED"/>
    <property type="match status" value="1"/>
</dbReference>
<dbReference type="Gene3D" id="1.10.150.130">
    <property type="match status" value="1"/>
</dbReference>
<dbReference type="InterPro" id="IPR002104">
    <property type="entry name" value="Integrase_catalytic"/>
</dbReference>
<dbReference type="GO" id="GO:0003677">
    <property type="term" value="F:DNA binding"/>
    <property type="evidence" value="ECO:0007669"/>
    <property type="project" value="UniProtKB-KW"/>
</dbReference>
<evidence type="ECO:0000256" key="1">
    <source>
        <dbReference type="ARBA" id="ARBA00008857"/>
    </source>
</evidence>
<dbReference type="InterPro" id="IPR013762">
    <property type="entry name" value="Integrase-like_cat_sf"/>
</dbReference>
<evidence type="ECO:0000256" key="4">
    <source>
        <dbReference type="ARBA" id="ARBA00023172"/>
    </source>
</evidence>
<feature type="domain" description="Tyr recombinase" evidence="5">
    <location>
        <begin position="330"/>
        <end position="543"/>
    </location>
</feature>
<sequence>MMVPTAARPVIGKREFTKSLGVTDRRRAEATALPILMAWKARVEAALLSDKAEKASRLLIRPTDVELEEAALIVGYERASERVGQLIKVKARLGEASYQALRSEFERRHVDAVRRLKGEDYSYWRSRAVRQVEMRGWDLPHDSPQFDEFVHQLARAGTDTFAKAVATINDAEHTFVPSAPVQAAIRRKSERARDGERIAQLYEIYQAQRIAEGKKRADSLDQDGKIVSEFSQFVGVDRSLRSIQPSDVREWRNLQTSLPISYRKRNEFNGMPLRQIAAIAKEKGIKTLDPVTVNKKLSAVSALFSWAKREGYVEDNPVAGLFYQVDKQKNARPPFTTDQLNFILRSPLFTGFLCDGKEFKAGNVRSRDWRFWLPLVCLFTGARLGEIAQLRLEDVREETGIDVIDIKNEPTKGQATKSGKNRVAPIHSTLKAIGFIDYVQSQRDRAASDGDHRLFPELSKNERGQAGKASRFWRVYLERIGLKDAGDGFGSHSFRHGLADQLRMAGYFDLDIGVVLGHSQKTITSGYGKLRQGTVSRLSEIIECAQFEGVDFSHLIPAP</sequence>
<dbReference type="EMBL" id="JAOCKX010000001">
    <property type="protein sequence ID" value="MDH2129764.1"/>
    <property type="molecule type" value="Genomic_DNA"/>
</dbReference>
<proteinExistence type="inferred from homology"/>
<dbReference type="GO" id="GO:0006310">
    <property type="term" value="P:DNA recombination"/>
    <property type="evidence" value="ECO:0007669"/>
    <property type="project" value="UniProtKB-KW"/>
</dbReference>
<dbReference type="InterPro" id="IPR011010">
    <property type="entry name" value="DNA_brk_join_enz"/>
</dbReference>
<dbReference type="CDD" id="cd01184">
    <property type="entry name" value="INT_C_like_1"/>
    <property type="match status" value="1"/>
</dbReference>
<organism evidence="6 7">
    <name type="scientific">Sphingobium yanoikuyae</name>
    <name type="common">Sphingomonas yanoikuyae</name>
    <dbReference type="NCBI Taxonomy" id="13690"/>
    <lineage>
        <taxon>Bacteria</taxon>
        <taxon>Pseudomonadati</taxon>
        <taxon>Pseudomonadota</taxon>
        <taxon>Alphaproteobacteria</taxon>
        <taxon>Sphingomonadales</taxon>
        <taxon>Sphingomonadaceae</taxon>
        <taxon>Sphingobium</taxon>
    </lineage>
</organism>
<gene>
    <name evidence="6" type="ORF">N5J77_01405</name>
</gene>
<name>A0AA43B9Z3_SPHYA</name>
<keyword evidence="4" id="KW-0233">DNA recombination</keyword>
<keyword evidence="2" id="KW-0229">DNA integration</keyword>
<dbReference type="PROSITE" id="PS51898">
    <property type="entry name" value="TYR_RECOMBINASE"/>
    <property type="match status" value="1"/>
</dbReference>
<evidence type="ECO:0000313" key="6">
    <source>
        <dbReference type="EMBL" id="MDH2129764.1"/>
    </source>
</evidence>
<dbReference type="AlphaFoldDB" id="A0AA43B9Z3"/>
<comment type="similarity">
    <text evidence="1">Belongs to the 'phage' integrase family.</text>
</comment>